<dbReference type="AlphaFoldDB" id="A3DP84"/>
<dbReference type="eggNOG" id="arCOG01972">
    <property type="taxonomic scope" value="Archaea"/>
</dbReference>
<evidence type="ECO:0000313" key="2">
    <source>
        <dbReference type="Proteomes" id="UP000000254"/>
    </source>
</evidence>
<protein>
    <recommendedName>
        <fullName evidence="3">Thioredoxin-like fold domain-containing protein</fullName>
    </recommendedName>
</protein>
<evidence type="ECO:0000313" key="1">
    <source>
        <dbReference type="EMBL" id="ABN70444.1"/>
    </source>
</evidence>
<dbReference type="RefSeq" id="WP_011839638.1">
    <property type="nucleotide sequence ID" value="NC_009033.1"/>
</dbReference>
<organism evidence="1 2">
    <name type="scientific">Staphylothermus marinus (strain ATCC 43588 / DSM 3639 / JCM 9404 / F1)</name>
    <dbReference type="NCBI Taxonomy" id="399550"/>
    <lineage>
        <taxon>Archaea</taxon>
        <taxon>Thermoproteota</taxon>
        <taxon>Thermoprotei</taxon>
        <taxon>Desulfurococcales</taxon>
        <taxon>Desulfurococcaceae</taxon>
        <taxon>Staphylothermus</taxon>
    </lineage>
</organism>
<dbReference type="KEGG" id="smr:Smar_1353"/>
<keyword evidence="2" id="KW-1185">Reference proteome</keyword>
<dbReference type="EMBL" id="CP000575">
    <property type="protein sequence ID" value="ABN70444.1"/>
    <property type="molecule type" value="Genomic_DNA"/>
</dbReference>
<dbReference type="OrthoDB" id="17574at2157"/>
<sequence>MNNDKEIFDFDVSKVQVMLLLDFDEESEKALQLAWNIAEELLDKENIWVEVIPIHTWIGEPLGIEYADLPKIIINGKTMFIGRAPTKEEFIEAILDRVNKGTFIKEEAFITAARIWDHGFLAAALVDAF</sequence>
<dbReference type="HOGENOM" id="CLU_2010202_0_0_2"/>
<evidence type="ECO:0008006" key="3">
    <source>
        <dbReference type="Google" id="ProtNLM"/>
    </source>
</evidence>
<accession>A3DP84</accession>
<dbReference type="Proteomes" id="UP000000254">
    <property type="component" value="Chromosome"/>
</dbReference>
<reference evidence="1 2" key="2">
    <citation type="journal article" date="2009" name="Stand. Genomic Sci.">
        <title>Complete genome sequence of Staphylothermus marinus Stetter and Fiala 1986 type strain F1.</title>
        <authorList>
            <person name="Anderson I.J."/>
            <person name="Sun H."/>
            <person name="Lapidus A."/>
            <person name="Copeland A."/>
            <person name="Glavina Del Rio T."/>
            <person name="Tice H."/>
            <person name="Dalin E."/>
            <person name="Lucas S."/>
            <person name="Barry K."/>
            <person name="Land M."/>
            <person name="Richardson P."/>
            <person name="Huber H."/>
            <person name="Kyrpides N.C."/>
        </authorList>
    </citation>
    <scope>NUCLEOTIDE SEQUENCE [LARGE SCALE GENOMIC DNA]</scope>
    <source>
        <strain evidence="2">ATCC 43588 / DSM 3639 / JCM 9404 / F1</strain>
    </source>
</reference>
<gene>
    <name evidence="1" type="ordered locus">Smar_1353</name>
</gene>
<name>A3DP84_STAMF</name>
<reference evidence="2" key="1">
    <citation type="journal article" date="2009" name="BMC Genomics">
        <title>The complete genome sequence of Staphylothermus marinus reveals differences in sulfur metabolism among heterotrophic Crenarchaeota.</title>
        <authorList>
            <person name="Anderson I.J."/>
            <person name="Dharmarajan L."/>
            <person name="Rodriguez J."/>
            <person name="Hooper S."/>
            <person name="Porat I."/>
            <person name="Ulrich L.E."/>
            <person name="Elkins J.G."/>
            <person name="Mavromatis K."/>
            <person name="Sun H."/>
            <person name="Land M."/>
            <person name="Lapidus A."/>
            <person name="Lucas S."/>
            <person name="Barry K."/>
            <person name="Huber H."/>
            <person name="Zhulin I.B."/>
            <person name="Whitman W.B."/>
            <person name="Mukhopadhyay B."/>
            <person name="Woese C."/>
            <person name="Bristow J."/>
            <person name="Kyrpides N."/>
        </authorList>
    </citation>
    <scope>NUCLEOTIDE SEQUENCE [LARGE SCALE GENOMIC DNA]</scope>
    <source>
        <strain evidence="2">ATCC 43588 / DSM 3639 / JCM 9404 / F1</strain>
    </source>
</reference>
<proteinExistence type="predicted"/>
<dbReference type="STRING" id="399550.Smar_1353"/>
<dbReference type="GeneID" id="4907229"/>